<organism evidence="3 4">
    <name type="scientific">Aetokthonos hydrillicola Thurmond2011</name>
    <dbReference type="NCBI Taxonomy" id="2712845"/>
    <lineage>
        <taxon>Bacteria</taxon>
        <taxon>Bacillati</taxon>
        <taxon>Cyanobacteriota</taxon>
        <taxon>Cyanophyceae</taxon>
        <taxon>Nostocales</taxon>
        <taxon>Hapalosiphonaceae</taxon>
        <taxon>Aetokthonos</taxon>
    </lineage>
</organism>
<dbReference type="PANTHER" id="PTHR10900:SF77">
    <property type="entry name" value="FI19380P1"/>
    <property type="match status" value="1"/>
</dbReference>
<evidence type="ECO:0000313" key="3">
    <source>
        <dbReference type="EMBL" id="MDR9894867.1"/>
    </source>
</evidence>
<dbReference type="InterPro" id="IPR000782">
    <property type="entry name" value="FAS1_domain"/>
</dbReference>
<dbReference type="FunFam" id="2.30.180.10:FF:000032">
    <property type="entry name" value="Fasciclin domain-containing protein, putative"/>
    <property type="match status" value="1"/>
</dbReference>
<gene>
    <name evidence="3" type="ORF">G7B40_009855</name>
</gene>
<dbReference type="InterPro" id="IPR050904">
    <property type="entry name" value="Adhesion/Biosynth-related"/>
</dbReference>
<feature type="compositionally biased region" description="Low complexity" evidence="1">
    <location>
        <begin position="90"/>
        <end position="104"/>
    </location>
</feature>
<dbReference type="AlphaFoldDB" id="A0AAP5I765"/>
<dbReference type="Gene3D" id="2.30.180.10">
    <property type="entry name" value="FAS1 domain"/>
    <property type="match status" value="1"/>
</dbReference>
<dbReference type="GO" id="GO:0005615">
    <property type="term" value="C:extracellular space"/>
    <property type="evidence" value="ECO:0007669"/>
    <property type="project" value="TreeGrafter"/>
</dbReference>
<dbReference type="PANTHER" id="PTHR10900">
    <property type="entry name" value="PERIOSTIN-RELATED"/>
    <property type="match status" value="1"/>
</dbReference>
<comment type="caution">
    <text evidence="3">The sequence shown here is derived from an EMBL/GenBank/DDBJ whole genome shotgun (WGS) entry which is preliminary data.</text>
</comment>
<dbReference type="SMART" id="SM00554">
    <property type="entry name" value="FAS1"/>
    <property type="match status" value="1"/>
</dbReference>
<reference evidence="4" key="1">
    <citation type="journal article" date="2021" name="Science">
        <title>Hunting the eagle killer: A cyanobacterial neurotoxin causes vacuolar myelinopathy.</title>
        <authorList>
            <person name="Breinlinger S."/>
            <person name="Phillips T.J."/>
            <person name="Haram B.N."/>
            <person name="Mares J."/>
            <person name="Martinez Yerena J.A."/>
            <person name="Hrouzek P."/>
            <person name="Sobotka R."/>
            <person name="Henderson W.M."/>
            <person name="Schmieder P."/>
            <person name="Williams S.M."/>
            <person name="Lauderdale J.D."/>
            <person name="Wilde H.D."/>
            <person name="Gerrin W."/>
            <person name="Kust A."/>
            <person name="Washington J.W."/>
            <person name="Wagner C."/>
            <person name="Geier B."/>
            <person name="Liebeke M."/>
            <person name="Enke H."/>
            <person name="Niedermeyer T.H.J."/>
            <person name="Wilde S.B."/>
        </authorList>
    </citation>
    <scope>NUCLEOTIDE SEQUENCE [LARGE SCALE GENOMIC DNA]</scope>
    <source>
        <strain evidence="4">Thurmond2011</strain>
    </source>
</reference>
<dbReference type="Proteomes" id="UP000667802">
    <property type="component" value="Unassembled WGS sequence"/>
</dbReference>
<accession>A0AAP5I765</accession>
<feature type="domain" description="FAS1" evidence="2">
    <location>
        <begin position="119"/>
        <end position="251"/>
    </location>
</feature>
<sequence length="256" mass="26877">MNTNNSNLLMRLVSVVGATGFGILIGLPSGANEVINTHVSTSQHSESGLTAINQNVTKHKLAQQGGGSAGRGLNPSPSIFNEPPYNRSRTAPGTTPTIPGTQPPDVNTPPLPPSSTRGTKDLVTLAQSNSQFTKLTRALKAAGLVDTLKGKGPFTLFAPTDAAFNELPQDAVAELFKPENKEVLVKILTYHVIPGQVLSSDLKAGEVKSLEGSPILIKLDGTNGVMVDDAKVTQPDLKASNGVIHVINKVILPRNL</sequence>
<name>A0AAP5I765_9CYAN</name>
<dbReference type="Pfam" id="PF02469">
    <property type="entry name" value="Fasciclin"/>
    <property type="match status" value="1"/>
</dbReference>
<dbReference type="InterPro" id="IPR036378">
    <property type="entry name" value="FAS1_dom_sf"/>
</dbReference>
<keyword evidence="4" id="KW-1185">Reference proteome</keyword>
<evidence type="ECO:0000259" key="2">
    <source>
        <dbReference type="PROSITE" id="PS50213"/>
    </source>
</evidence>
<dbReference type="PROSITE" id="PS50213">
    <property type="entry name" value="FAS1"/>
    <property type="match status" value="1"/>
</dbReference>
<protein>
    <submittedName>
        <fullName evidence="3">Fasciclin domain-containing protein</fullName>
    </submittedName>
</protein>
<evidence type="ECO:0000313" key="4">
    <source>
        <dbReference type="Proteomes" id="UP000667802"/>
    </source>
</evidence>
<proteinExistence type="predicted"/>
<evidence type="ECO:0000256" key="1">
    <source>
        <dbReference type="SAM" id="MobiDB-lite"/>
    </source>
</evidence>
<dbReference type="RefSeq" id="WP_208343637.1">
    <property type="nucleotide sequence ID" value="NZ_CAWQFN010000351.1"/>
</dbReference>
<dbReference type="EMBL" id="JAALHA020000003">
    <property type="protein sequence ID" value="MDR9894867.1"/>
    <property type="molecule type" value="Genomic_DNA"/>
</dbReference>
<dbReference type="SUPFAM" id="SSF82153">
    <property type="entry name" value="FAS1 domain"/>
    <property type="match status" value="1"/>
</dbReference>
<feature type="region of interest" description="Disordered" evidence="1">
    <location>
        <begin position="61"/>
        <end position="117"/>
    </location>
</feature>